<name>A0A9P5WZZ2_9AGAR</name>
<dbReference type="Proteomes" id="UP000807342">
    <property type="component" value="Unassembled WGS sequence"/>
</dbReference>
<dbReference type="AlphaFoldDB" id="A0A9P5WZZ2"/>
<accession>A0A9P5WZZ2</accession>
<reference evidence="1" key="1">
    <citation type="submission" date="2020-11" db="EMBL/GenBank/DDBJ databases">
        <authorList>
            <consortium name="DOE Joint Genome Institute"/>
            <person name="Ahrendt S."/>
            <person name="Riley R."/>
            <person name="Andreopoulos W."/>
            <person name="Labutti K."/>
            <person name="Pangilinan J."/>
            <person name="Ruiz-Duenas F.J."/>
            <person name="Barrasa J.M."/>
            <person name="Sanchez-Garcia M."/>
            <person name="Camarero S."/>
            <person name="Miyauchi S."/>
            <person name="Serrano A."/>
            <person name="Linde D."/>
            <person name="Babiker R."/>
            <person name="Drula E."/>
            <person name="Ayuso-Fernandez I."/>
            <person name="Pacheco R."/>
            <person name="Padilla G."/>
            <person name="Ferreira P."/>
            <person name="Barriuso J."/>
            <person name="Kellner H."/>
            <person name="Castanera R."/>
            <person name="Alfaro M."/>
            <person name="Ramirez L."/>
            <person name="Pisabarro A.G."/>
            <person name="Kuo A."/>
            <person name="Tritt A."/>
            <person name="Lipzen A."/>
            <person name="He G."/>
            <person name="Yan M."/>
            <person name="Ng V."/>
            <person name="Cullen D."/>
            <person name="Martin F."/>
            <person name="Rosso M.-N."/>
            <person name="Henrissat B."/>
            <person name="Hibbett D."/>
            <person name="Martinez A.T."/>
            <person name="Grigoriev I.V."/>
        </authorList>
    </citation>
    <scope>NUCLEOTIDE SEQUENCE</scope>
    <source>
        <strain evidence="1">MF-IS2</strain>
    </source>
</reference>
<evidence type="ECO:0000313" key="1">
    <source>
        <dbReference type="EMBL" id="KAF9441988.1"/>
    </source>
</evidence>
<sequence length="74" mass="8324">MRYPTRIPRTVNELLAESIVPLSNEVVSTPGVETALALSTFLFIGDSFELNVADMQLFSLRTLEGIYHKEPRID</sequence>
<gene>
    <name evidence="1" type="ORF">P691DRAFT_765683</name>
</gene>
<protein>
    <submittedName>
        <fullName evidence="1">Uncharacterized protein</fullName>
    </submittedName>
</protein>
<evidence type="ECO:0000313" key="2">
    <source>
        <dbReference type="Proteomes" id="UP000807342"/>
    </source>
</evidence>
<organism evidence="1 2">
    <name type="scientific">Macrolepiota fuliginosa MF-IS2</name>
    <dbReference type="NCBI Taxonomy" id="1400762"/>
    <lineage>
        <taxon>Eukaryota</taxon>
        <taxon>Fungi</taxon>
        <taxon>Dikarya</taxon>
        <taxon>Basidiomycota</taxon>
        <taxon>Agaricomycotina</taxon>
        <taxon>Agaricomycetes</taxon>
        <taxon>Agaricomycetidae</taxon>
        <taxon>Agaricales</taxon>
        <taxon>Agaricineae</taxon>
        <taxon>Agaricaceae</taxon>
        <taxon>Macrolepiota</taxon>
    </lineage>
</organism>
<keyword evidence="2" id="KW-1185">Reference proteome</keyword>
<dbReference type="EMBL" id="MU151729">
    <property type="protein sequence ID" value="KAF9441988.1"/>
    <property type="molecule type" value="Genomic_DNA"/>
</dbReference>
<proteinExistence type="predicted"/>
<comment type="caution">
    <text evidence="1">The sequence shown here is derived from an EMBL/GenBank/DDBJ whole genome shotgun (WGS) entry which is preliminary data.</text>
</comment>